<keyword evidence="7" id="KW-0547">Nucleotide-binding</keyword>
<dbReference type="InterPro" id="IPR015806">
    <property type="entry name" value="Pyrv_Knase_insert_dom_sf"/>
</dbReference>
<evidence type="ECO:0000313" key="15">
    <source>
        <dbReference type="EMBL" id="CAE4588445.1"/>
    </source>
</evidence>
<dbReference type="GO" id="GO:0016301">
    <property type="term" value="F:kinase activity"/>
    <property type="evidence" value="ECO:0007669"/>
    <property type="project" value="UniProtKB-KW"/>
</dbReference>
<keyword evidence="6" id="KW-0479">Metal-binding</keyword>
<dbReference type="PANTHER" id="PTHR11817">
    <property type="entry name" value="PYRUVATE KINASE"/>
    <property type="match status" value="1"/>
</dbReference>
<organism evidence="15">
    <name type="scientific">Ditylum brightwellii</name>
    <dbReference type="NCBI Taxonomy" id="49249"/>
    <lineage>
        <taxon>Eukaryota</taxon>
        <taxon>Sar</taxon>
        <taxon>Stramenopiles</taxon>
        <taxon>Ochrophyta</taxon>
        <taxon>Bacillariophyta</taxon>
        <taxon>Mediophyceae</taxon>
        <taxon>Lithodesmiophycidae</taxon>
        <taxon>Lithodesmiales</taxon>
        <taxon>Lithodesmiaceae</taxon>
        <taxon>Ditylum</taxon>
    </lineage>
</organism>
<keyword evidence="5" id="KW-0808">Transferase</keyword>
<dbReference type="UniPathway" id="UPA00109">
    <property type="reaction ID" value="UER00188"/>
</dbReference>
<evidence type="ECO:0000256" key="8">
    <source>
        <dbReference type="ARBA" id="ARBA00022777"/>
    </source>
</evidence>
<dbReference type="InterPro" id="IPR015813">
    <property type="entry name" value="Pyrv/PenolPyrv_kinase-like_dom"/>
</dbReference>
<proteinExistence type="inferred from homology"/>
<keyword evidence="11" id="KW-0324">Glycolysis</keyword>
<keyword evidence="12" id="KW-0670">Pyruvate</keyword>
<evidence type="ECO:0000256" key="1">
    <source>
        <dbReference type="ARBA" id="ARBA00001958"/>
    </source>
</evidence>
<comment type="cofactor">
    <cofactor evidence="1">
        <name>K(+)</name>
        <dbReference type="ChEBI" id="CHEBI:29103"/>
    </cofactor>
</comment>
<gene>
    <name evidence="15" type="ORF">DBRI00130_LOCUS5139</name>
</gene>
<comment type="similarity">
    <text evidence="3">Belongs to the pyruvate kinase family.</text>
</comment>
<reference evidence="15" key="1">
    <citation type="submission" date="2021-01" db="EMBL/GenBank/DDBJ databases">
        <authorList>
            <person name="Corre E."/>
            <person name="Pelletier E."/>
            <person name="Niang G."/>
            <person name="Scheremetjew M."/>
            <person name="Finn R."/>
            <person name="Kale V."/>
            <person name="Holt S."/>
            <person name="Cochrane G."/>
            <person name="Meng A."/>
            <person name="Brown T."/>
            <person name="Cohen L."/>
        </authorList>
    </citation>
    <scope>NUCLEOTIDE SEQUENCE</scope>
    <source>
        <strain evidence="15">GSO104</strain>
    </source>
</reference>
<dbReference type="GO" id="GO:0005524">
    <property type="term" value="F:ATP binding"/>
    <property type="evidence" value="ECO:0007669"/>
    <property type="project" value="UniProtKB-KW"/>
</dbReference>
<dbReference type="SUPFAM" id="SSF50800">
    <property type="entry name" value="PK beta-barrel domain-like"/>
    <property type="match status" value="1"/>
</dbReference>
<keyword evidence="8" id="KW-0418">Kinase</keyword>
<name>A0A6V2BM36_9STRA</name>
<dbReference type="AlphaFoldDB" id="A0A6V2BM36"/>
<dbReference type="SUPFAM" id="SSF51621">
    <property type="entry name" value="Phosphoenolpyruvate/pyruvate domain"/>
    <property type="match status" value="1"/>
</dbReference>
<dbReference type="Gene3D" id="3.20.20.60">
    <property type="entry name" value="Phosphoenolpyruvate-binding domains"/>
    <property type="match status" value="1"/>
</dbReference>
<evidence type="ECO:0000256" key="6">
    <source>
        <dbReference type="ARBA" id="ARBA00022723"/>
    </source>
</evidence>
<feature type="signal peptide" evidence="13">
    <location>
        <begin position="1"/>
        <end position="21"/>
    </location>
</feature>
<dbReference type="GO" id="GO:0000287">
    <property type="term" value="F:magnesium ion binding"/>
    <property type="evidence" value="ECO:0007669"/>
    <property type="project" value="InterPro"/>
</dbReference>
<evidence type="ECO:0000259" key="14">
    <source>
        <dbReference type="Pfam" id="PF00224"/>
    </source>
</evidence>
<evidence type="ECO:0000256" key="3">
    <source>
        <dbReference type="ARBA" id="ARBA00008663"/>
    </source>
</evidence>
<evidence type="ECO:0000256" key="10">
    <source>
        <dbReference type="ARBA" id="ARBA00022842"/>
    </source>
</evidence>
<evidence type="ECO:0000256" key="13">
    <source>
        <dbReference type="SAM" id="SignalP"/>
    </source>
</evidence>
<evidence type="ECO:0000256" key="4">
    <source>
        <dbReference type="ARBA" id="ARBA00012142"/>
    </source>
</evidence>
<dbReference type="InterPro" id="IPR040442">
    <property type="entry name" value="Pyrv_kinase-like_dom_sf"/>
</dbReference>
<dbReference type="GO" id="GO:0030955">
    <property type="term" value="F:potassium ion binding"/>
    <property type="evidence" value="ECO:0007669"/>
    <property type="project" value="InterPro"/>
</dbReference>
<comment type="pathway">
    <text evidence="2">Carbohydrate degradation; glycolysis; pyruvate from D-glyceraldehyde 3-phosphate: step 5/5.</text>
</comment>
<keyword evidence="9" id="KW-0067">ATP-binding</keyword>
<evidence type="ECO:0000256" key="11">
    <source>
        <dbReference type="ARBA" id="ARBA00023152"/>
    </source>
</evidence>
<evidence type="ECO:0000256" key="5">
    <source>
        <dbReference type="ARBA" id="ARBA00022679"/>
    </source>
</evidence>
<evidence type="ECO:0000256" key="2">
    <source>
        <dbReference type="ARBA" id="ARBA00004997"/>
    </source>
</evidence>
<accession>A0A6V2BM36</accession>
<dbReference type="InterPro" id="IPR001697">
    <property type="entry name" value="Pyr_Knase"/>
</dbReference>
<evidence type="ECO:0000256" key="12">
    <source>
        <dbReference type="ARBA" id="ARBA00023317"/>
    </source>
</evidence>
<dbReference type="EC" id="2.7.1.40" evidence="4"/>
<dbReference type="InterPro" id="IPR015793">
    <property type="entry name" value="Pyrv_Knase_brl"/>
</dbReference>
<feature type="chain" id="PRO_5030160869" description="pyruvate kinase" evidence="13">
    <location>
        <begin position="22"/>
        <end position="236"/>
    </location>
</feature>
<keyword evidence="13" id="KW-0732">Signal</keyword>
<feature type="domain" description="Pyruvate kinase barrel" evidence="14">
    <location>
        <begin position="74"/>
        <end position="228"/>
    </location>
</feature>
<evidence type="ECO:0000256" key="7">
    <source>
        <dbReference type="ARBA" id="ARBA00022741"/>
    </source>
</evidence>
<dbReference type="InterPro" id="IPR011037">
    <property type="entry name" value="Pyrv_Knase-like_insert_dom_sf"/>
</dbReference>
<dbReference type="Pfam" id="PF00224">
    <property type="entry name" value="PK"/>
    <property type="match status" value="1"/>
</dbReference>
<protein>
    <recommendedName>
        <fullName evidence="4">pyruvate kinase</fullName>
        <ecNumber evidence="4">2.7.1.40</ecNumber>
    </recommendedName>
</protein>
<sequence>MPCQVFKMWLAAALAITSTGAFNVPHSKSSRVSFMRTTTTSTTALSVSTSPNKTTTTKSTTVAAVPKLAQRWRKSTKQLATLGPASSSKEMIEKLFLAGADVFRLNFSHGSQEQKKELLLIIREIEEKYAHPIAVLGDLQGPKLRVGEFSKPEGEYLEQGQIFRLDLDEAKGDKKRVQLPHPEILEASEIGHVLLVDDGKVKLTVVGKGEGYLDCRVDVEGKISNRKVSRVVCAHQ</sequence>
<evidence type="ECO:0000256" key="9">
    <source>
        <dbReference type="ARBA" id="ARBA00022840"/>
    </source>
</evidence>
<dbReference type="GO" id="GO:0004743">
    <property type="term" value="F:pyruvate kinase activity"/>
    <property type="evidence" value="ECO:0007669"/>
    <property type="project" value="UniProtKB-EC"/>
</dbReference>
<dbReference type="EMBL" id="HBNS01006357">
    <property type="protein sequence ID" value="CAE4588445.1"/>
    <property type="molecule type" value="Transcribed_RNA"/>
</dbReference>
<keyword evidence="10" id="KW-0460">Magnesium</keyword>
<dbReference type="Gene3D" id="2.40.33.10">
    <property type="entry name" value="PK beta-barrel domain-like"/>
    <property type="match status" value="1"/>
</dbReference>